<feature type="repeat" description="WD" evidence="14">
    <location>
        <begin position="231"/>
        <end position="267"/>
    </location>
</feature>
<protein>
    <recommendedName>
        <fullName evidence="4">Protein SEC13 homolog</fullName>
    </recommendedName>
</protein>
<dbReference type="InterPro" id="IPR037363">
    <property type="entry name" value="Sec13/Seh1_fam"/>
</dbReference>
<dbReference type="PROSITE" id="PS50082">
    <property type="entry name" value="WD_REPEATS_2"/>
    <property type="match status" value="4"/>
</dbReference>
<feature type="non-terminal residue" evidence="16">
    <location>
        <position position="1"/>
    </location>
</feature>
<dbReference type="EMBL" id="VCGU01000010">
    <property type="protein sequence ID" value="TRY68961.1"/>
    <property type="molecule type" value="Genomic_DNA"/>
</dbReference>
<keyword evidence="11" id="KW-0906">Nuclear pore complex</keyword>
<dbReference type="GO" id="GO:0051028">
    <property type="term" value="P:mRNA transport"/>
    <property type="evidence" value="ECO:0007669"/>
    <property type="project" value="UniProtKB-KW"/>
</dbReference>
<evidence type="ECO:0000256" key="6">
    <source>
        <dbReference type="ARBA" id="ARBA00022574"/>
    </source>
</evidence>
<feature type="repeat" description="WD" evidence="14">
    <location>
        <begin position="132"/>
        <end position="164"/>
    </location>
</feature>
<evidence type="ECO:0000256" key="8">
    <source>
        <dbReference type="ARBA" id="ARBA00022816"/>
    </source>
</evidence>
<dbReference type="Proteomes" id="UP000318571">
    <property type="component" value="Chromosome 1"/>
</dbReference>
<name>A0A553NU55_TIGCA</name>
<accession>A0A553NU55</accession>
<evidence type="ECO:0000256" key="12">
    <source>
        <dbReference type="ARBA" id="ARBA00023228"/>
    </source>
</evidence>
<dbReference type="Pfam" id="PF00400">
    <property type="entry name" value="WD40"/>
    <property type="match status" value="6"/>
</dbReference>
<evidence type="ECO:0000313" key="16">
    <source>
        <dbReference type="EMBL" id="TRY68961.1"/>
    </source>
</evidence>
<evidence type="ECO:0000256" key="1">
    <source>
        <dbReference type="ARBA" id="ARBA00004371"/>
    </source>
</evidence>
<keyword evidence="7" id="KW-0677">Repeat</keyword>
<sequence length="356" mass="39148">KSLHDIRLCNSIEQSTFYACSSRLYCVVALIMVSLESTVDTGHDEMIHDAAMDYYGRKLATCSSDRSVKIFEMSENGVQTLVADLKGHEGPVWQVGWANPKYGTILASCSYDRKVILWREDSPGRWNRLYEYTGHDSSVNSVSWAPHELGLALACGSSDGAISILTYIDSANNWKAEKIPNAHTIGCNAVSWAPYLFQQTERRFVSGGCDNLVKIWKYDHKESKWVEECKLEAHSDWVRDVAWAPSLGVNRSVIASCSQDRRVIIWSNDGGVGSTSWTPRTLNTFDDVVWHVSWSVSGNMLAVSGGDNKVTLWKETLDSQWVNISDVSKGQGASQSSGPAQTGTGPPLPVAAVGSS</sequence>
<dbReference type="InterPro" id="IPR036322">
    <property type="entry name" value="WD40_repeat_dom_sf"/>
</dbReference>
<evidence type="ECO:0000256" key="2">
    <source>
        <dbReference type="ARBA" id="ARBA00004567"/>
    </source>
</evidence>
<evidence type="ECO:0000256" key="11">
    <source>
        <dbReference type="ARBA" id="ARBA00023132"/>
    </source>
</evidence>
<keyword evidence="10" id="KW-0811">Translocation</keyword>
<evidence type="ECO:0000256" key="14">
    <source>
        <dbReference type="PROSITE-ProRule" id="PRU00221"/>
    </source>
</evidence>
<keyword evidence="12" id="KW-0458">Lysosome</keyword>
<dbReference type="Gene3D" id="2.130.10.10">
    <property type="entry name" value="YVTN repeat-like/Quinoprotein amine dehydrogenase"/>
    <property type="match status" value="1"/>
</dbReference>
<dbReference type="PANTHER" id="PTHR11024">
    <property type="entry name" value="NUCLEAR PORE COMPLEX PROTEIN SEC13 / SEH1 FAMILY MEMBER"/>
    <property type="match status" value="1"/>
</dbReference>
<dbReference type="OMA" id="IWKEEGD"/>
<dbReference type="FunFam" id="2.130.10.10:FF:000017">
    <property type="entry name" value="SEC13 homolog (S. cerevisiae)"/>
    <property type="match status" value="1"/>
</dbReference>
<dbReference type="GO" id="GO:0005198">
    <property type="term" value="F:structural molecule activity"/>
    <property type="evidence" value="ECO:0007669"/>
    <property type="project" value="InterPro"/>
</dbReference>
<keyword evidence="13" id="KW-0539">Nucleus</keyword>
<comment type="caution">
    <text evidence="16">The sequence shown here is derived from an EMBL/GenBank/DDBJ whole genome shotgun (WGS) entry which is preliminary data.</text>
</comment>
<dbReference type="AlphaFoldDB" id="A0A553NU55"/>
<evidence type="ECO:0000256" key="9">
    <source>
        <dbReference type="ARBA" id="ARBA00022927"/>
    </source>
</evidence>
<keyword evidence="5" id="KW-0813">Transport</keyword>
<organism evidence="16 17">
    <name type="scientific">Tigriopus californicus</name>
    <name type="common">Marine copepod</name>
    <dbReference type="NCBI Taxonomy" id="6832"/>
    <lineage>
        <taxon>Eukaryota</taxon>
        <taxon>Metazoa</taxon>
        <taxon>Ecdysozoa</taxon>
        <taxon>Arthropoda</taxon>
        <taxon>Crustacea</taxon>
        <taxon>Multicrustacea</taxon>
        <taxon>Hexanauplia</taxon>
        <taxon>Copepoda</taxon>
        <taxon>Harpacticoida</taxon>
        <taxon>Harpacticidae</taxon>
        <taxon>Tigriopus</taxon>
    </lineage>
</organism>
<evidence type="ECO:0000256" key="3">
    <source>
        <dbReference type="ARBA" id="ARBA00010102"/>
    </source>
</evidence>
<dbReference type="STRING" id="6832.A0A553NU55"/>
<dbReference type="InterPro" id="IPR001680">
    <property type="entry name" value="WD40_rpt"/>
</dbReference>
<dbReference type="GO" id="GO:0031080">
    <property type="term" value="C:nuclear pore outer ring"/>
    <property type="evidence" value="ECO:0007669"/>
    <property type="project" value="TreeGrafter"/>
</dbReference>
<dbReference type="SUPFAM" id="SSF50978">
    <property type="entry name" value="WD40 repeat-like"/>
    <property type="match status" value="1"/>
</dbReference>
<keyword evidence="6 14" id="KW-0853">WD repeat</keyword>
<keyword evidence="17" id="KW-1185">Reference proteome</keyword>
<evidence type="ECO:0000256" key="7">
    <source>
        <dbReference type="ARBA" id="ARBA00022737"/>
    </source>
</evidence>
<reference evidence="16 17" key="1">
    <citation type="journal article" date="2018" name="Nat. Ecol. Evol.">
        <title>Genomic signatures of mitonuclear coevolution across populations of Tigriopus californicus.</title>
        <authorList>
            <person name="Barreto F.S."/>
            <person name="Watson E.T."/>
            <person name="Lima T.G."/>
            <person name="Willett C.S."/>
            <person name="Edmands S."/>
            <person name="Li W."/>
            <person name="Burton R.S."/>
        </authorList>
    </citation>
    <scope>NUCLEOTIDE SEQUENCE [LARGE SCALE GENOMIC DNA]</scope>
    <source>
        <strain evidence="16 17">San Diego</strain>
    </source>
</reference>
<feature type="repeat" description="WD" evidence="14">
    <location>
        <begin position="282"/>
        <end position="314"/>
    </location>
</feature>
<feature type="non-terminal residue" evidence="16">
    <location>
        <position position="356"/>
    </location>
</feature>
<feature type="repeat" description="WD" evidence="14">
    <location>
        <begin position="85"/>
        <end position="118"/>
    </location>
</feature>
<dbReference type="GO" id="GO:0032527">
    <property type="term" value="P:protein exit from endoplasmic reticulum"/>
    <property type="evidence" value="ECO:0007669"/>
    <property type="project" value="TreeGrafter"/>
</dbReference>
<gene>
    <name evidence="16" type="ORF">TCAL_07471</name>
</gene>
<comment type="similarity">
    <text evidence="3">Belongs to the WD repeat SEC13 family.</text>
</comment>
<feature type="region of interest" description="Disordered" evidence="15">
    <location>
        <begin position="328"/>
        <end position="356"/>
    </location>
</feature>
<evidence type="ECO:0000256" key="4">
    <source>
        <dbReference type="ARBA" id="ARBA00019195"/>
    </source>
</evidence>
<dbReference type="InterPro" id="IPR015943">
    <property type="entry name" value="WD40/YVTN_repeat-like_dom_sf"/>
</dbReference>
<dbReference type="GO" id="GO:0006606">
    <property type="term" value="P:protein import into nucleus"/>
    <property type="evidence" value="ECO:0007669"/>
    <property type="project" value="TreeGrafter"/>
</dbReference>
<dbReference type="GO" id="GO:0090114">
    <property type="term" value="P:COPII-coated vesicle budding"/>
    <property type="evidence" value="ECO:0007669"/>
    <property type="project" value="TreeGrafter"/>
</dbReference>
<feature type="compositionally biased region" description="Polar residues" evidence="15">
    <location>
        <begin position="328"/>
        <end position="344"/>
    </location>
</feature>
<dbReference type="GO" id="GO:0030127">
    <property type="term" value="C:COPII vesicle coat"/>
    <property type="evidence" value="ECO:0007669"/>
    <property type="project" value="TreeGrafter"/>
</dbReference>
<dbReference type="GO" id="GO:0005764">
    <property type="term" value="C:lysosome"/>
    <property type="evidence" value="ECO:0007669"/>
    <property type="project" value="UniProtKB-SubCell"/>
</dbReference>
<evidence type="ECO:0000313" key="17">
    <source>
        <dbReference type="Proteomes" id="UP000318571"/>
    </source>
</evidence>
<evidence type="ECO:0000256" key="5">
    <source>
        <dbReference type="ARBA" id="ARBA00022448"/>
    </source>
</evidence>
<evidence type="ECO:0000256" key="15">
    <source>
        <dbReference type="SAM" id="MobiDB-lite"/>
    </source>
</evidence>
<evidence type="ECO:0000256" key="13">
    <source>
        <dbReference type="ARBA" id="ARBA00023242"/>
    </source>
</evidence>
<dbReference type="GO" id="GO:0032008">
    <property type="term" value="P:positive regulation of TOR signaling"/>
    <property type="evidence" value="ECO:0007669"/>
    <property type="project" value="TreeGrafter"/>
</dbReference>
<keyword evidence="8" id="KW-0509">mRNA transport</keyword>
<comment type="subcellular location">
    <subcellularLocation>
        <location evidence="1">Lysosome</location>
    </subcellularLocation>
    <subcellularLocation>
        <location evidence="2">Nucleus</location>
        <location evidence="2">Nuclear pore complex</location>
    </subcellularLocation>
</comment>
<proteinExistence type="inferred from homology"/>
<keyword evidence="9" id="KW-0653">Protein transport</keyword>
<dbReference type="SMART" id="SM00320">
    <property type="entry name" value="WD40"/>
    <property type="match status" value="6"/>
</dbReference>
<dbReference type="PANTHER" id="PTHR11024:SF2">
    <property type="entry name" value="PROTEIN SEC13 HOMOLOG"/>
    <property type="match status" value="1"/>
</dbReference>
<evidence type="ECO:0000256" key="10">
    <source>
        <dbReference type="ARBA" id="ARBA00023010"/>
    </source>
</evidence>